<evidence type="ECO:0000256" key="2">
    <source>
        <dbReference type="ARBA" id="ARBA00006357"/>
    </source>
</evidence>
<evidence type="ECO:0000259" key="8">
    <source>
        <dbReference type="SMART" id="SM00479"/>
    </source>
</evidence>
<feature type="domain" description="Exonuclease" evidence="8">
    <location>
        <begin position="335"/>
        <end position="497"/>
    </location>
</feature>
<evidence type="ECO:0000256" key="7">
    <source>
        <dbReference type="SAM" id="MobiDB-lite"/>
    </source>
</evidence>
<feature type="region of interest" description="Disordered" evidence="7">
    <location>
        <begin position="608"/>
        <end position="646"/>
    </location>
</feature>
<dbReference type="CDD" id="cd06145">
    <property type="entry name" value="REX1_like"/>
    <property type="match status" value="1"/>
</dbReference>
<dbReference type="InterPro" id="IPR013520">
    <property type="entry name" value="Ribonucl_H"/>
</dbReference>
<feature type="compositionally biased region" description="Basic residues" evidence="7">
    <location>
        <begin position="89"/>
        <end position="98"/>
    </location>
</feature>
<evidence type="ECO:0000256" key="1">
    <source>
        <dbReference type="ARBA" id="ARBA00004123"/>
    </source>
</evidence>
<dbReference type="GO" id="GO:0003676">
    <property type="term" value="F:nucleic acid binding"/>
    <property type="evidence" value="ECO:0007669"/>
    <property type="project" value="InterPro"/>
</dbReference>
<evidence type="ECO:0000256" key="4">
    <source>
        <dbReference type="ARBA" id="ARBA00022801"/>
    </source>
</evidence>
<dbReference type="GO" id="GO:0004527">
    <property type="term" value="F:exonuclease activity"/>
    <property type="evidence" value="ECO:0007669"/>
    <property type="project" value="UniProtKB-KW"/>
</dbReference>
<dbReference type="Proteomes" id="UP001163105">
    <property type="component" value="Unassembled WGS sequence"/>
</dbReference>
<comment type="subcellular location">
    <subcellularLocation>
        <location evidence="1">Nucleus</location>
    </subcellularLocation>
</comment>
<evidence type="ECO:0000256" key="3">
    <source>
        <dbReference type="ARBA" id="ARBA00022722"/>
    </source>
</evidence>
<dbReference type="FunFam" id="3.30.420.10:FF:000019">
    <property type="entry name" value="RNA exonuclease NEF-sp"/>
    <property type="match status" value="1"/>
</dbReference>
<feature type="region of interest" description="Disordered" evidence="7">
    <location>
        <begin position="18"/>
        <end position="107"/>
    </location>
</feature>
<dbReference type="AlphaFoldDB" id="A0AB34G3M5"/>
<evidence type="ECO:0000313" key="10">
    <source>
        <dbReference type="Proteomes" id="UP001163105"/>
    </source>
</evidence>
<proteinExistence type="inferred from homology"/>
<dbReference type="InterPro" id="IPR047021">
    <property type="entry name" value="REXO1/3/4-like"/>
</dbReference>
<evidence type="ECO:0000313" key="9">
    <source>
        <dbReference type="EMBL" id="KAJ6445744.1"/>
    </source>
</evidence>
<evidence type="ECO:0000256" key="5">
    <source>
        <dbReference type="ARBA" id="ARBA00022839"/>
    </source>
</evidence>
<dbReference type="EMBL" id="JAQHRD010000001">
    <property type="protein sequence ID" value="KAJ6445744.1"/>
    <property type="molecule type" value="Genomic_DNA"/>
</dbReference>
<dbReference type="PANTHER" id="PTHR12801">
    <property type="entry name" value="RNA EXONUCLEASE REXO1 / RECO3 FAMILY MEMBER-RELATED"/>
    <property type="match status" value="1"/>
</dbReference>
<keyword evidence="6" id="KW-0539">Nucleus</keyword>
<keyword evidence="5 9" id="KW-0269">Exonuclease</keyword>
<gene>
    <name evidence="9" type="primary">REX1</name>
    <name evidence="9" type="ORF">O9K51_00507</name>
</gene>
<protein>
    <submittedName>
        <fullName evidence="9">Exonuclease</fullName>
    </submittedName>
</protein>
<comment type="caution">
    <text evidence="9">The sequence shown here is derived from an EMBL/GenBank/DDBJ whole genome shotgun (WGS) entry which is preliminary data.</text>
</comment>
<dbReference type="InterPro" id="IPR012337">
    <property type="entry name" value="RNaseH-like_sf"/>
</dbReference>
<dbReference type="SUPFAM" id="SSF53098">
    <property type="entry name" value="Ribonuclease H-like"/>
    <property type="match status" value="1"/>
</dbReference>
<keyword evidence="10" id="KW-1185">Reference proteome</keyword>
<organism evidence="9 10">
    <name type="scientific">Purpureocillium lavendulum</name>
    <dbReference type="NCBI Taxonomy" id="1247861"/>
    <lineage>
        <taxon>Eukaryota</taxon>
        <taxon>Fungi</taxon>
        <taxon>Dikarya</taxon>
        <taxon>Ascomycota</taxon>
        <taxon>Pezizomycotina</taxon>
        <taxon>Sordariomycetes</taxon>
        <taxon>Hypocreomycetidae</taxon>
        <taxon>Hypocreales</taxon>
        <taxon>Ophiocordycipitaceae</taxon>
        <taxon>Purpureocillium</taxon>
    </lineage>
</organism>
<dbReference type="GO" id="GO:0005634">
    <property type="term" value="C:nucleus"/>
    <property type="evidence" value="ECO:0007669"/>
    <property type="project" value="UniProtKB-SubCell"/>
</dbReference>
<name>A0AB34G3M5_9HYPO</name>
<dbReference type="Pfam" id="PF00929">
    <property type="entry name" value="RNase_T"/>
    <property type="match status" value="1"/>
</dbReference>
<dbReference type="InterPro" id="IPR036397">
    <property type="entry name" value="RNaseH_sf"/>
</dbReference>
<accession>A0AB34G3M5</accession>
<comment type="similarity">
    <text evidence="2">Belongs to the REXO1/REXO3 family.</text>
</comment>
<keyword evidence="3" id="KW-0540">Nuclease</keyword>
<reference evidence="9" key="1">
    <citation type="submission" date="2023-01" db="EMBL/GenBank/DDBJ databases">
        <title>The growth and conidiation of Purpureocillium lavendulum are regulated by nitrogen source and histone H3K14 acetylation.</title>
        <authorList>
            <person name="Tang P."/>
            <person name="Han J."/>
            <person name="Zhang C."/>
            <person name="Tang P."/>
            <person name="Qi F."/>
            <person name="Zhang K."/>
            <person name="Liang L."/>
        </authorList>
    </citation>
    <scope>NUCLEOTIDE SEQUENCE</scope>
    <source>
        <strain evidence="9">YMF1.00683</strain>
    </source>
</reference>
<sequence length="736" mass="80345">MVANFGQQLQRVKHFARHLFGATQEPGTAQEAPGPASDTSPGAANQEGDDASMKRSAPDDAPSDSSLKRASPHDEDAGQGGEWQTVTRPSKKHKKVPRPGKSYPALNFSSSARLNSRINLNQLRDLVLYIYADGAAPQWIAVSHRPHFRKVVAIMVPGLEEAMFKEGVDYATFDDALHPKEPRIATSPDDYYPRKLDKEKLPPALQSFADMFPHLWPVRTPGDDKHAKMHSPLAAFLTAPIPKEKGFNNKSGSGVKPYSTPQGWKDERTSITEFLASAEDLRDNGFVVHPAMLSEEARKNFVLPDGWVITEVDKLEDGDVPDKDIEKGSVLAGRTVLGLDCEMCMTGENEFSLTRISLVDYSDGSVVLDELVKPDKPIIDYVTRFSGITEEMLAPVTTTLHDIQQKLIKILHPQTILVGHSLESDTKAIKLSHPFIVDTSLLFPHPRGPPLKQSLKFLAQKYLNREVQKGGTLGHDSIEDAKTCLDLVSQKCARGKLWGVNENQGENLFRRLARAGTTYKAQGGEGAVGGVESGKTSAAVDWGTPTKGPGAGATYAFGCQSDEEVTTNLIRAIQGDADGKLVKGGGADFVWGRMRELEVLRGWWNRNKLEGASTDGGPPDEDVLRDIMGSDGGGDGDGDGDSAPSSPLEKALVRLTERLGRIYESLPPCTGLIVYSGSGDPREMARLQQLHGQWRKEYNSGVKWDQLSVQWTDAEDQLLRKAVQEARAGIGFLGVK</sequence>
<dbReference type="InterPro" id="IPR034922">
    <property type="entry name" value="REX1-like_exo"/>
</dbReference>
<dbReference type="PANTHER" id="PTHR12801:SF115">
    <property type="entry name" value="FI18136P1-RELATED"/>
    <property type="match status" value="1"/>
</dbReference>
<dbReference type="SMART" id="SM00479">
    <property type="entry name" value="EXOIII"/>
    <property type="match status" value="1"/>
</dbReference>
<dbReference type="Gene3D" id="3.30.420.10">
    <property type="entry name" value="Ribonuclease H-like superfamily/Ribonuclease H"/>
    <property type="match status" value="1"/>
</dbReference>
<keyword evidence="4" id="KW-0378">Hydrolase</keyword>
<evidence type="ECO:0000256" key="6">
    <source>
        <dbReference type="ARBA" id="ARBA00023242"/>
    </source>
</evidence>